<dbReference type="InterPro" id="IPR001623">
    <property type="entry name" value="DnaJ_domain"/>
</dbReference>
<dbReference type="Gene3D" id="1.10.287.110">
    <property type="entry name" value="DnaJ domain"/>
    <property type="match status" value="1"/>
</dbReference>
<sequence>MENWSYYKRLGTTAKISQARLEEKYLAAVSAHPKETEPENYALITEAYHTLRDPETRQQYDIIKDYNFDPNKLFYAAISTYKRGDHGQGDLLLHALLNQFQLSMMTLTSFIDEAVAEEQFDILPVIQHYALHRSHLDKESTAIICSVLAVNFLDYEYYDEVMTIGKILRETYPEYLNLAAVSLTLAYIHEDQYDTAVEILKQALPEANQETQLDIQVLLLWLRLLIEEEEWSKLPKVVAQTKKAIKSITDPMYTELTYDNLTEEYDYYYNEHLFKAAEVFLQLLATLTNNQDPEIWQGLTDIKHKIKLENEIERIAEDDQLFPLVTRDALNYYFTGVVPEKELALMNDLGLPPALKQEFEQDIEGYAAGILHLKRKFPSIYKAYQDKWDSRFDQLTAGLSRDQRRRLTKKK</sequence>
<comment type="caution">
    <text evidence="4">The sequence shown here is derived from an EMBL/GenBank/DDBJ whole genome shotgun (WGS) entry which is preliminary data.</text>
</comment>
<feature type="domain" description="J" evidence="3">
    <location>
        <begin position="5"/>
        <end position="64"/>
    </location>
</feature>
<evidence type="ECO:0000259" key="3">
    <source>
        <dbReference type="PROSITE" id="PS50076"/>
    </source>
</evidence>
<evidence type="ECO:0000313" key="5">
    <source>
        <dbReference type="Proteomes" id="UP000247922"/>
    </source>
</evidence>
<dbReference type="GO" id="GO:0006260">
    <property type="term" value="P:DNA replication"/>
    <property type="evidence" value="ECO:0007669"/>
    <property type="project" value="UniProtKB-KW"/>
</dbReference>
<dbReference type="EMBL" id="QJJR01000009">
    <property type="protein sequence ID" value="PXW89783.1"/>
    <property type="molecule type" value="Genomic_DNA"/>
</dbReference>
<organism evidence="4 5">
    <name type="scientific">Streptohalobacillus salinus</name>
    <dbReference type="NCBI Taxonomy" id="621096"/>
    <lineage>
        <taxon>Bacteria</taxon>
        <taxon>Bacillati</taxon>
        <taxon>Bacillota</taxon>
        <taxon>Bacilli</taxon>
        <taxon>Bacillales</taxon>
        <taxon>Bacillaceae</taxon>
        <taxon>Streptohalobacillus</taxon>
    </lineage>
</organism>
<keyword evidence="5" id="KW-1185">Reference proteome</keyword>
<dbReference type="SUPFAM" id="SSF46565">
    <property type="entry name" value="Chaperone J-domain"/>
    <property type="match status" value="1"/>
</dbReference>
<protein>
    <recommendedName>
        <fullName evidence="3">J domain-containing protein</fullName>
    </recommendedName>
</protein>
<dbReference type="Proteomes" id="UP000247922">
    <property type="component" value="Unassembled WGS sequence"/>
</dbReference>
<evidence type="ECO:0000313" key="4">
    <source>
        <dbReference type="EMBL" id="PXW89783.1"/>
    </source>
</evidence>
<dbReference type="PROSITE" id="PS50076">
    <property type="entry name" value="DNAJ_2"/>
    <property type="match status" value="1"/>
</dbReference>
<dbReference type="RefSeq" id="WP_110251649.1">
    <property type="nucleotide sequence ID" value="NZ_QJJR01000009.1"/>
</dbReference>
<accession>A0A2V3W5Y1</accession>
<reference evidence="4 5" key="1">
    <citation type="submission" date="2018-05" db="EMBL/GenBank/DDBJ databases">
        <title>Genomic Encyclopedia of Type Strains, Phase IV (KMG-IV): sequencing the most valuable type-strain genomes for metagenomic binning, comparative biology and taxonomic classification.</title>
        <authorList>
            <person name="Goeker M."/>
        </authorList>
    </citation>
    <scope>NUCLEOTIDE SEQUENCE [LARGE SCALE GENOMIC DNA]</scope>
    <source>
        <strain evidence="4 5">DSM 22440</strain>
    </source>
</reference>
<gene>
    <name evidence="4" type="ORF">DES38_10919</name>
</gene>
<dbReference type="InterPro" id="IPR036869">
    <property type="entry name" value="J_dom_sf"/>
</dbReference>
<proteinExistence type="predicted"/>
<evidence type="ECO:0000256" key="1">
    <source>
        <dbReference type="ARBA" id="ARBA00022705"/>
    </source>
</evidence>
<evidence type="ECO:0000256" key="2">
    <source>
        <dbReference type="ARBA" id="ARBA00023016"/>
    </source>
</evidence>
<keyword evidence="2" id="KW-0346">Stress response</keyword>
<name>A0A2V3W5Y1_9BACI</name>
<keyword evidence="1" id="KW-0235">DNA replication</keyword>
<dbReference type="OrthoDB" id="129696at2"/>
<dbReference type="AlphaFoldDB" id="A0A2V3W5Y1"/>